<dbReference type="BioCyc" id="TINT75379:TINT_RS01635-MONOMER"/>
<dbReference type="GO" id="GO:0016758">
    <property type="term" value="F:hexosyltransferase activity"/>
    <property type="evidence" value="ECO:0007669"/>
    <property type="project" value="UniProtKB-ARBA"/>
</dbReference>
<dbReference type="eggNOG" id="COG1216">
    <property type="taxonomic scope" value="Bacteria"/>
</dbReference>
<gene>
    <name evidence="3" type="ordered locus">Tint_0324</name>
</gene>
<name>D5X4D5_THIK1</name>
<dbReference type="SUPFAM" id="SSF53448">
    <property type="entry name" value="Nucleotide-diphospho-sugar transferases"/>
    <property type="match status" value="2"/>
</dbReference>
<feature type="coiled-coil region" evidence="1">
    <location>
        <begin position="756"/>
        <end position="783"/>
    </location>
</feature>
<feature type="domain" description="Glycosyltransferase 2-like" evidence="2">
    <location>
        <begin position="477"/>
        <end position="605"/>
    </location>
</feature>
<dbReference type="eggNOG" id="COG3551">
    <property type="taxonomic scope" value="Bacteria"/>
</dbReference>
<evidence type="ECO:0000259" key="2">
    <source>
        <dbReference type="Pfam" id="PF00535"/>
    </source>
</evidence>
<dbReference type="SUPFAM" id="SSF52540">
    <property type="entry name" value="P-loop containing nucleoside triphosphate hydrolases"/>
    <property type="match status" value="1"/>
</dbReference>
<dbReference type="InterPro" id="IPR027417">
    <property type="entry name" value="P-loop_NTPase"/>
</dbReference>
<keyword evidence="3" id="KW-0808">Transferase</keyword>
<dbReference type="Gene3D" id="3.90.550.10">
    <property type="entry name" value="Spore Coat Polysaccharide Biosynthesis Protein SpsA, Chain A"/>
    <property type="match status" value="2"/>
</dbReference>
<dbReference type="InterPro" id="IPR001173">
    <property type="entry name" value="Glyco_trans_2-like"/>
</dbReference>
<feature type="domain" description="Glycosyltransferase 2-like" evidence="2">
    <location>
        <begin position="892"/>
        <end position="999"/>
    </location>
</feature>
<dbReference type="CAZy" id="GT2">
    <property type="family name" value="Glycosyltransferase Family 2"/>
</dbReference>
<dbReference type="STRING" id="75379.Tint_0324"/>
<sequence length="1303" mass="144946">MSAVFQPIGPVREAVIVLGMHRSGTSLLGSLVQSLGVDMGEDMYPADEHNPAGYFEDRACVDIQDRILAALGQQPWHGAKGMAPFAPLWWRRPEMAALLAELEQWLDRRIQTATAIWGVKDPRTTRFLPLWNELLTKRGIQPRYVLAVRDPAEVVASIRARDGAQTEHVYRTWLRFNMEALMYAAGDLAGVFSYSRWFEDGQRQLLQLAQALGMQTHAQQRADILQSRLREDLHRQTASGASAPEWAQIFYDRLQALSEGFATQDIAQLATEAEYADALLQRGEAPAWTGAVHAVVTSAQEIAAGLGLAKDLRNAGHRVVLACEDGADAIDLPPGIGLVRRETAGPDLGGWFHTRRAYQVWLWLRPRAFAQVHVEGGMGLAAHVLDAQRQGWTDFHGEVHVHYFASPPWLEPDGLLHLRDVLDAEALCLERRIARDPGRVLHASPALSASLNAVSGGQCASSGRSVVHAGEKHPLVSVCITHFNRPESLSDCLASVRAQTYRAFEVVLVDDGSTQPAARAYLDSLRAEFDAKDWVLIRQDNSYLGAARNAAAHAASGEYLFILDDDNLLMPEGIARAVQVAEHTQADVVTAVMALFSGPARFDPRWPDRLWPHSGNCPLLGVLENNLGDANALLRRSSLLALGGYSEDRGIGAEDWELYAKAILKGMRLEHSVMPFSWYRVDANSMSRAGHWWRDYRRALRSYEAVLPEGLVELPALTGELKRKVGELEPFRAEALNTRLVLTQTQQALTQTQQALTQTQQVLTQTQQALVQTQQELTQTQQERYALYTSTSWKLTAPMRFLSRRWTDLRHGVLARAGRGVRGEIRRHGLTGVMLRMPYYLRRRGFLISLLKRQNGSNVLHWSFKSAPSQSRPQRLHPDLTGKVNPIAATVSVVIPTLNPGPEFPMLLRKLKGQQGVGHVEIVIVDSGSTDGSVDVAKQWGCTVVEIAPEEFTHSGSRNLGAEQAAGDYLLFMVQDAYPIGAHWMYGMLRYLLDHAEQGLMAVSCAETPRSDSDMMYDSMIDTHYRFLGCRDQDRLGRLQGLGHMALRAQGQLSDVACLIRREDFARYRYRGDYAEDLDLGMRIIRDGKAVAMLSSVKVIHSHNRPAFYYLKRSFVDVVFLVAMFDDFPRPLVRSVPGLIEGIDRVARHLSAWLQAQSEHSESSATLGEKLQSWLRTWRVELLKAPTEVQQVSLQDGRLEEAIAALRHRAGQVSASGAEDVSDDVQQFVDMFLGRVEHFGQYAASVYSVLDARLAAELRAAVIKIFAASAGSALGFAYVQFKSGTRDEAELVQWIFDELKAGV</sequence>
<dbReference type="Gene3D" id="3.40.50.300">
    <property type="entry name" value="P-loop containing nucleotide triphosphate hydrolases"/>
    <property type="match status" value="1"/>
</dbReference>
<dbReference type="PANTHER" id="PTHR22916">
    <property type="entry name" value="GLYCOSYLTRANSFERASE"/>
    <property type="match status" value="1"/>
</dbReference>
<dbReference type="CDD" id="cd00761">
    <property type="entry name" value="Glyco_tranf_GTA_type"/>
    <property type="match status" value="1"/>
</dbReference>
<proteinExistence type="predicted"/>
<dbReference type="KEGG" id="tin:Tint_0324"/>
<dbReference type="EMBL" id="CP002021">
    <property type="protein sequence ID" value="ADG29736.1"/>
    <property type="molecule type" value="Genomic_DNA"/>
</dbReference>
<organism evidence="3">
    <name type="scientific">Thiomonas intermedia (strain K12)</name>
    <name type="common">Thiobacillus intermedius</name>
    <dbReference type="NCBI Taxonomy" id="75379"/>
    <lineage>
        <taxon>Bacteria</taxon>
        <taxon>Pseudomonadati</taxon>
        <taxon>Pseudomonadota</taxon>
        <taxon>Betaproteobacteria</taxon>
        <taxon>Burkholderiales</taxon>
        <taxon>Thiomonas</taxon>
    </lineage>
</organism>
<reference evidence="3" key="1">
    <citation type="submission" date="2010-04" db="EMBL/GenBank/DDBJ databases">
        <title>Complete sequence of Thiomonas intermedia K12.</title>
        <authorList>
            <consortium name="US DOE Joint Genome Institute"/>
            <person name="Lucas S."/>
            <person name="Copeland A."/>
            <person name="Lapidus A."/>
            <person name="Cheng J.-F."/>
            <person name="Bruce D."/>
            <person name="Goodwin L."/>
            <person name="Pitluck S."/>
            <person name="Davenport K."/>
            <person name="Detter J.C."/>
            <person name="Han C."/>
            <person name="Tapia R."/>
            <person name="Land M."/>
            <person name="Hauser L."/>
            <person name="Kyrpides N."/>
            <person name="Ovchinnikova G."/>
            <person name="Kerfeld C.A."/>
            <person name="Cannon G.C."/>
            <person name="Heinhorst S."/>
            <person name="Woyke T."/>
        </authorList>
    </citation>
    <scope>NUCLEOTIDE SEQUENCE [LARGE SCALE GENOMIC DNA]</scope>
    <source>
        <strain evidence="3">K12</strain>
    </source>
</reference>
<dbReference type="Pfam" id="PF00535">
    <property type="entry name" value="Glycos_transf_2"/>
    <property type="match status" value="2"/>
</dbReference>
<evidence type="ECO:0000256" key="1">
    <source>
        <dbReference type="SAM" id="Coils"/>
    </source>
</evidence>
<evidence type="ECO:0000313" key="3">
    <source>
        <dbReference type="EMBL" id="ADG29736.1"/>
    </source>
</evidence>
<dbReference type="PANTHER" id="PTHR22916:SF3">
    <property type="entry name" value="UDP-GLCNAC:BETAGAL BETA-1,3-N-ACETYLGLUCOSAMINYLTRANSFERASE-LIKE PROTEIN 1"/>
    <property type="match status" value="1"/>
</dbReference>
<dbReference type="InterPro" id="IPR029044">
    <property type="entry name" value="Nucleotide-diphossugar_trans"/>
</dbReference>
<accession>D5X4D5</accession>
<dbReference type="HOGENOM" id="CLU_261287_0_0_4"/>
<protein>
    <submittedName>
        <fullName evidence="3">Glycosyl transferase family 2</fullName>
    </submittedName>
</protein>
<keyword evidence="1" id="KW-0175">Coiled coil</keyword>